<reference evidence="4" key="2">
    <citation type="journal article" date="2021" name="PeerJ">
        <title>Extensive microbial diversity within the chicken gut microbiome revealed by metagenomics and culture.</title>
        <authorList>
            <person name="Gilroy R."/>
            <person name="Ravi A."/>
            <person name="Getino M."/>
            <person name="Pursley I."/>
            <person name="Horton D.L."/>
            <person name="Alikhan N.F."/>
            <person name="Baker D."/>
            <person name="Gharbi K."/>
            <person name="Hall N."/>
            <person name="Watson M."/>
            <person name="Adriaenssens E.M."/>
            <person name="Foster-Nyarko E."/>
            <person name="Jarju S."/>
            <person name="Secka A."/>
            <person name="Antonio M."/>
            <person name="Oren A."/>
            <person name="Chaudhuri R.R."/>
            <person name="La Ragione R."/>
            <person name="Hildebrand F."/>
            <person name="Pallen M.J."/>
        </authorList>
    </citation>
    <scope>NUCLEOTIDE SEQUENCE</scope>
    <source>
        <strain evidence="4">CHK184-20233</strain>
    </source>
</reference>
<dbReference type="Proteomes" id="UP000824232">
    <property type="component" value="Unassembled WGS sequence"/>
</dbReference>
<feature type="domain" description="HTH cro/C1-type" evidence="3">
    <location>
        <begin position="84"/>
        <end position="139"/>
    </location>
</feature>
<dbReference type="SMART" id="SM00530">
    <property type="entry name" value="HTH_XRE"/>
    <property type="match status" value="2"/>
</dbReference>
<dbReference type="GO" id="GO:0003677">
    <property type="term" value="F:DNA binding"/>
    <property type="evidence" value="ECO:0007669"/>
    <property type="project" value="UniProtKB-KW"/>
</dbReference>
<dbReference type="Gene3D" id="1.10.260.40">
    <property type="entry name" value="lambda repressor-like DNA-binding domains"/>
    <property type="match status" value="2"/>
</dbReference>
<accession>A0A9D1J2Y0</accession>
<feature type="domain" description="HTH cro/C1-type" evidence="3">
    <location>
        <begin position="6"/>
        <end position="60"/>
    </location>
</feature>
<dbReference type="CDD" id="cd00093">
    <property type="entry name" value="HTH_XRE"/>
    <property type="match status" value="2"/>
</dbReference>
<evidence type="ECO:0000256" key="2">
    <source>
        <dbReference type="SAM" id="Coils"/>
    </source>
</evidence>
<organism evidence="4 5">
    <name type="scientific">Candidatus Onthousia excrementipullorum</name>
    <dbReference type="NCBI Taxonomy" id="2840884"/>
    <lineage>
        <taxon>Bacteria</taxon>
        <taxon>Bacillati</taxon>
        <taxon>Bacillota</taxon>
        <taxon>Bacilli</taxon>
        <taxon>Candidatus Onthousia</taxon>
    </lineage>
</organism>
<dbReference type="Pfam" id="PF01381">
    <property type="entry name" value="HTH_3"/>
    <property type="match status" value="1"/>
</dbReference>
<gene>
    <name evidence="4" type="ORF">IAB38_02805</name>
</gene>
<dbReference type="PANTHER" id="PTHR46558:SF11">
    <property type="entry name" value="HTH-TYPE TRANSCRIPTIONAL REGULATOR XRE"/>
    <property type="match status" value="1"/>
</dbReference>
<dbReference type="Pfam" id="PF12844">
    <property type="entry name" value="HTH_19"/>
    <property type="match status" value="1"/>
</dbReference>
<comment type="caution">
    <text evidence="4">The sequence shown here is derived from an EMBL/GenBank/DDBJ whole genome shotgun (WGS) entry which is preliminary data.</text>
</comment>
<evidence type="ECO:0000256" key="1">
    <source>
        <dbReference type="ARBA" id="ARBA00023125"/>
    </source>
</evidence>
<proteinExistence type="predicted"/>
<dbReference type="EMBL" id="DVHC01000029">
    <property type="protein sequence ID" value="HIR58957.1"/>
    <property type="molecule type" value="Genomic_DNA"/>
</dbReference>
<dbReference type="SUPFAM" id="SSF47413">
    <property type="entry name" value="lambda repressor-like DNA-binding domains"/>
    <property type="match status" value="2"/>
</dbReference>
<keyword evidence="2" id="KW-0175">Coiled coil</keyword>
<name>A0A9D1J2Y0_9FIRM</name>
<dbReference type="PANTHER" id="PTHR46558">
    <property type="entry name" value="TRACRIPTIONAL REGULATORY PROTEIN-RELATED-RELATED"/>
    <property type="match status" value="1"/>
</dbReference>
<keyword evidence="1" id="KW-0238">DNA-binding</keyword>
<dbReference type="AlphaFoldDB" id="A0A9D1J2Y0"/>
<evidence type="ECO:0000313" key="5">
    <source>
        <dbReference type="Proteomes" id="UP000824232"/>
    </source>
</evidence>
<dbReference type="PROSITE" id="PS50943">
    <property type="entry name" value="HTH_CROC1"/>
    <property type="match status" value="2"/>
</dbReference>
<evidence type="ECO:0000313" key="4">
    <source>
        <dbReference type="EMBL" id="HIR58957.1"/>
    </source>
</evidence>
<feature type="coiled-coil region" evidence="2">
    <location>
        <begin position="77"/>
        <end position="104"/>
    </location>
</feature>
<protein>
    <submittedName>
        <fullName evidence="4">Helix-turn-helix domain-containing protein</fullName>
    </submittedName>
</protein>
<evidence type="ECO:0000259" key="3">
    <source>
        <dbReference type="PROSITE" id="PS50943"/>
    </source>
</evidence>
<dbReference type="InterPro" id="IPR010982">
    <property type="entry name" value="Lambda_DNA-bd_dom_sf"/>
</dbReference>
<reference evidence="4" key="1">
    <citation type="submission" date="2020-10" db="EMBL/GenBank/DDBJ databases">
        <authorList>
            <person name="Gilroy R."/>
        </authorList>
    </citation>
    <scope>NUCLEOTIDE SEQUENCE</scope>
    <source>
        <strain evidence="4">CHK184-20233</strain>
    </source>
</reference>
<sequence>MIIKNLRYTRENLGLKQKDLTTLFNVTYSTISGWETGKDTIPLRQLIKYANKYNFSLDYLFGLTKTNKEYLPLEIDLDVISKNLTEIRKQNKKTQEQIAKVLNTSSGGYAHYENSRYLIPTNFIYSLALYYKDFSIDEVLGRKKICN</sequence>
<dbReference type="InterPro" id="IPR001387">
    <property type="entry name" value="Cro/C1-type_HTH"/>
</dbReference>